<name>A0A385YPI7_9BACL</name>
<dbReference type="InterPro" id="IPR038695">
    <property type="entry name" value="Saro_0823-like_sf"/>
</dbReference>
<sequence length="132" mass="14744">MSGVHFFVGGEILIATLSHSENVIAKNVKKAYSFPKRLRGLLFTKSLDPHSGIHIKPCRSVHTYFMKYPIDIVYLDKQNRIVGLEHFVSPGKRGLHFESAYSVLELAAGRIEELGLQEGQPINIKPKGEKAS</sequence>
<dbReference type="Pfam" id="PF02643">
    <property type="entry name" value="DUF192"/>
    <property type="match status" value="1"/>
</dbReference>
<dbReference type="AlphaFoldDB" id="A0A385YPI7"/>
<organism evidence="1 2">
    <name type="scientific">Paenisporosarcina cavernae</name>
    <dbReference type="NCBI Taxonomy" id="2320858"/>
    <lineage>
        <taxon>Bacteria</taxon>
        <taxon>Bacillati</taxon>
        <taxon>Bacillota</taxon>
        <taxon>Bacilli</taxon>
        <taxon>Bacillales</taxon>
        <taxon>Caryophanaceae</taxon>
        <taxon>Paenisporosarcina</taxon>
    </lineage>
</organism>
<dbReference type="KEGG" id="paek:D3873_01670"/>
<dbReference type="OrthoDB" id="9813379at2"/>
<keyword evidence="2" id="KW-1185">Reference proteome</keyword>
<accession>A0A385YPI7</accession>
<evidence type="ECO:0000313" key="1">
    <source>
        <dbReference type="EMBL" id="AYC28639.1"/>
    </source>
</evidence>
<reference evidence="2" key="1">
    <citation type="submission" date="2018-09" db="EMBL/GenBank/DDBJ databases">
        <authorList>
            <person name="Zhu H."/>
        </authorList>
    </citation>
    <scope>NUCLEOTIDE SEQUENCE [LARGE SCALE GENOMIC DNA]</scope>
    <source>
        <strain evidence="2">K2R23-3</strain>
    </source>
</reference>
<dbReference type="Proteomes" id="UP000265725">
    <property type="component" value="Chromosome"/>
</dbReference>
<dbReference type="EMBL" id="CP032418">
    <property type="protein sequence ID" value="AYC28639.1"/>
    <property type="molecule type" value="Genomic_DNA"/>
</dbReference>
<proteinExistence type="predicted"/>
<protein>
    <submittedName>
        <fullName evidence="1">DUF192 domain-containing protein</fullName>
    </submittedName>
</protein>
<gene>
    <name evidence="1" type="ORF">D3873_01670</name>
</gene>
<evidence type="ECO:0000313" key="2">
    <source>
        <dbReference type="Proteomes" id="UP000265725"/>
    </source>
</evidence>
<dbReference type="Gene3D" id="2.60.120.1140">
    <property type="entry name" value="Protein of unknown function DUF192"/>
    <property type="match status" value="1"/>
</dbReference>
<dbReference type="InterPro" id="IPR003795">
    <property type="entry name" value="DUF192"/>
</dbReference>